<sequence length="237" mass="25305">MQSNLSLSVLTVILCSFISRCSEIFTSIGRDSDGGIISDRDFNFRSVSGCASGLISQDTPLVDLKQSSKFPRSEIECAVKCRGDSRCVAYNYRKQVVNGLIDAGQQESPCQLLGSLSSRTCADLVSKPEWTFKYASSSCDAPSLTLADGWDLAYATDIGGRQCFGSLDTLKSNLKAGKKVAVLLSSPDASGSSPAGTLGVGQELEITAQGDVCVYLPFSIVAKSWAAVEASDYWVFR</sequence>
<keyword evidence="1" id="KW-0732">Signal</keyword>
<protein>
    <recommendedName>
        <fullName evidence="4">Apple domain-containing protein</fullName>
    </recommendedName>
</protein>
<dbReference type="EMBL" id="JAWDGP010006947">
    <property type="protein sequence ID" value="KAK3732647.1"/>
    <property type="molecule type" value="Genomic_DNA"/>
</dbReference>
<gene>
    <name evidence="2" type="ORF">RRG08_004838</name>
</gene>
<comment type="caution">
    <text evidence="2">The sequence shown here is derived from an EMBL/GenBank/DDBJ whole genome shotgun (WGS) entry which is preliminary data.</text>
</comment>
<feature type="signal peptide" evidence="1">
    <location>
        <begin position="1"/>
        <end position="23"/>
    </location>
</feature>
<evidence type="ECO:0000313" key="2">
    <source>
        <dbReference type="EMBL" id="KAK3732647.1"/>
    </source>
</evidence>
<evidence type="ECO:0000256" key="1">
    <source>
        <dbReference type="SAM" id="SignalP"/>
    </source>
</evidence>
<accession>A0AAE0Y5E3</accession>
<evidence type="ECO:0008006" key="4">
    <source>
        <dbReference type="Google" id="ProtNLM"/>
    </source>
</evidence>
<dbReference type="AlphaFoldDB" id="A0AAE0Y5E3"/>
<organism evidence="2 3">
    <name type="scientific">Elysia crispata</name>
    <name type="common">lettuce slug</name>
    <dbReference type="NCBI Taxonomy" id="231223"/>
    <lineage>
        <taxon>Eukaryota</taxon>
        <taxon>Metazoa</taxon>
        <taxon>Spiralia</taxon>
        <taxon>Lophotrochozoa</taxon>
        <taxon>Mollusca</taxon>
        <taxon>Gastropoda</taxon>
        <taxon>Heterobranchia</taxon>
        <taxon>Euthyneura</taxon>
        <taxon>Panpulmonata</taxon>
        <taxon>Sacoglossa</taxon>
        <taxon>Placobranchoidea</taxon>
        <taxon>Plakobranchidae</taxon>
        <taxon>Elysia</taxon>
    </lineage>
</organism>
<reference evidence="2" key="1">
    <citation type="journal article" date="2023" name="G3 (Bethesda)">
        <title>A reference genome for the long-term kleptoplast-retaining sea slug Elysia crispata morphotype clarki.</title>
        <authorList>
            <person name="Eastman K.E."/>
            <person name="Pendleton A.L."/>
            <person name="Shaikh M.A."/>
            <person name="Suttiyut T."/>
            <person name="Ogas R."/>
            <person name="Tomko P."/>
            <person name="Gavelis G."/>
            <person name="Widhalm J.R."/>
            <person name="Wisecaver J.H."/>
        </authorList>
    </citation>
    <scope>NUCLEOTIDE SEQUENCE</scope>
    <source>
        <strain evidence="2">ECLA1</strain>
    </source>
</reference>
<proteinExistence type="predicted"/>
<evidence type="ECO:0000313" key="3">
    <source>
        <dbReference type="Proteomes" id="UP001283361"/>
    </source>
</evidence>
<name>A0AAE0Y5E3_9GAST</name>
<feature type="chain" id="PRO_5042108848" description="Apple domain-containing protein" evidence="1">
    <location>
        <begin position="24"/>
        <end position="237"/>
    </location>
</feature>
<dbReference type="Proteomes" id="UP001283361">
    <property type="component" value="Unassembled WGS sequence"/>
</dbReference>
<keyword evidence="3" id="KW-1185">Reference proteome</keyword>